<dbReference type="PROSITE" id="PS00867">
    <property type="entry name" value="CPSASE_2"/>
    <property type="match status" value="1"/>
</dbReference>
<evidence type="ECO:0000256" key="4">
    <source>
        <dbReference type="ARBA" id="ARBA00022842"/>
    </source>
</evidence>
<gene>
    <name evidence="9" type="ORF">SAMN06265340_10638</name>
</gene>
<protein>
    <submittedName>
        <fullName evidence="9">Pyruvate carboxylase subunit A</fullName>
    </submittedName>
</protein>
<dbReference type="SUPFAM" id="SSF52440">
    <property type="entry name" value="PreATP-grasp domain"/>
    <property type="match status" value="1"/>
</dbReference>
<feature type="domain" description="Biotin carboxylation" evidence="8">
    <location>
        <begin position="1"/>
        <end position="445"/>
    </location>
</feature>
<feature type="domain" description="ATP-grasp" evidence="7">
    <location>
        <begin position="119"/>
        <end position="316"/>
    </location>
</feature>
<dbReference type="SMART" id="SM00878">
    <property type="entry name" value="Biotin_carb_C"/>
    <property type="match status" value="1"/>
</dbReference>
<dbReference type="InterPro" id="IPR005481">
    <property type="entry name" value="BC-like_N"/>
</dbReference>
<dbReference type="GO" id="GO:0046872">
    <property type="term" value="F:metal ion binding"/>
    <property type="evidence" value="ECO:0007669"/>
    <property type="project" value="InterPro"/>
</dbReference>
<dbReference type="EMBL" id="FZOB01000006">
    <property type="protein sequence ID" value="SNR77887.1"/>
    <property type="molecule type" value="Genomic_DNA"/>
</dbReference>
<dbReference type="PROSITE" id="PS50979">
    <property type="entry name" value="BC"/>
    <property type="match status" value="1"/>
</dbReference>
<evidence type="ECO:0000256" key="2">
    <source>
        <dbReference type="ARBA" id="ARBA00022741"/>
    </source>
</evidence>
<dbReference type="PANTHER" id="PTHR48095:SF1">
    <property type="entry name" value="BIOTIN CARBOXYLASE"/>
    <property type="match status" value="1"/>
</dbReference>
<dbReference type="FunFam" id="3.30.1490.20:FF:000018">
    <property type="entry name" value="Biotin carboxylase"/>
    <property type="match status" value="1"/>
</dbReference>
<dbReference type="AlphaFoldDB" id="A0A238Z3G1"/>
<keyword evidence="9" id="KW-0670">Pyruvate</keyword>
<dbReference type="PROSITE" id="PS00866">
    <property type="entry name" value="CPSASE_1"/>
    <property type="match status" value="1"/>
</dbReference>
<dbReference type="SUPFAM" id="SSF56059">
    <property type="entry name" value="Glutathione synthetase ATP-binding domain-like"/>
    <property type="match status" value="1"/>
</dbReference>
<keyword evidence="2 6" id="KW-0547">Nucleotide-binding</keyword>
<dbReference type="FunFam" id="3.40.50.20:FF:000010">
    <property type="entry name" value="Propionyl-CoA carboxylase subunit alpha"/>
    <property type="match status" value="1"/>
</dbReference>
<dbReference type="PROSITE" id="PS50975">
    <property type="entry name" value="ATP_GRASP"/>
    <property type="match status" value="1"/>
</dbReference>
<dbReference type="Pfam" id="PF02785">
    <property type="entry name" value="Biotin_carb_C"/>
    <property type="match status" value="1"/>
</dbReference>
<reference evidence="10" key="1">
    <citation type="submission" date="2017-06" db="EMBL/GenBank/DDBJ databases">
        <authorList>
            <person name="Varghese N."/>
            <person name="Submissions S."/>
        </authorList>
    </citation>
    <scope>NUCLEOTIDE SEQUENCE [LARGE SCALE GENOMIC DNA]</scope>
    <source>
        <strain evidence="10">DSM 15668</strain>
    </source>
</reference>
<keyword evidence="3 6" id="KW-0067">ATP-binding</keyword>
<dbReference type="InterPro" id="IPR016185">
    <property type="entry name" value="PreATP-grasp_dom_sf"/>
</dbReference>
<keyword evidence="10" id="KW-1185">Reference proteome</keyword>
<dbReference type="InterPro" id="IPR004549">
    <property type="entry name" value="Acetyl_CoA_COase_biotin_COase"/>
</dbReference>
<dbReference type="OrthoDB" id="9807469at2"/>
<dbReference type="InterPro" id="IPR005479">
    <property type="entry name" value="CPAse_ATP-bd"/>
</dbReference>
<dbReference type="GO" id="GO:0016874">
    <property type="term" value="F:ligase activity"/>
    <property type="evidence" value="ECO:0007669"/>
    <property type="project" value="UniProtKB-KW"/>
</dbReference>
<keyword evidence="4" id="KW-0460">Magnesium</keyword>
<dbReference type="GO" id="GO:0005524">
    <property type="term" value="F:ATP binding"/>
    <property type="evidence" value="ECO:0007669"/>
    <property type="project" value="UniProtKB-UniRule"/>
</dbReference>
<dbReference type="InterPro" id="IPR005482">
    <property type="entry name" value="Biotin_COase_C"/>
</dbReference>
<evidence type="ECO:0000256" key="1">
    <source>
        <dbReference type="ARBA" id="ARBA00022598"/>
    </source>
</evidence>
<dbReference type="Pfam" id="PF00289">
    <property type="entry name" value="Biotin_carb_N"/>
    <property type="match status" value="1"/>
</dbReference>
<evidence type="ECO:0000259" key="8">
    <source>
        <dbReference type="PROSITE" id="PS50979"/>
    </source>
</evidence>
<dbReference type="PANTHER" id="PTHR48095">
    <property type="entry name" value="PYRUVATE CARBOXYLASE SUBUNIT A"/>
    <property type="match status" value="1"/>
</dbReference>
<dbReference type="Pfam" id="PF02786">
    <property type="entry name" value="CPSase_L_D2"/>
    <property type="match status" value="1"/>
</dbReference>
<dbReference type="InterPro" id="IPR011764">
    <property type="entry name" value="Biotin_carboxylation_dom"/>
</dbReference>
<name>A0A238Z3G1_9BACT</name>
<sequence>MFKKILIANRSEVATRVIRACKELGIKTVAIYSEADVNSLHVKKADEAYMIHGDPVKAYLNYYKIVDIAKRAGADAIHPGYGFLSERPDFADYCRRKGIEFIGPSVEHLKMFGSKLEAKKVMKELGVPVAEGSEKPITDLEEAKELARRIGYPVMIKASHGGGGRGLRVVRNEEELVRQFTTAVAEAEASFGKGEVFIEKYIEEPRHIEIQIVADKHGNVVHLGERDCSMQRRHQKVLEIAPSPVLTKRQREKLGNICVKVAKEIGYYGVGTWEFLMDRYGNFYFMEVNPRLQVEHTITEEVTGIDIVQEQIRIAAGMNLSFSQRNINIYGFAMQFRINAENVARDFAPSPGTITAYYSPGGIGVRIDGVVYKGYKIPPYYDSMIAKLIVWGRNWDEAIRRSRRALDEFVIRGVPTTIPFFKKILNDPEFIHGRFDTSFIDRKIKEFSFVKEPDPEILALALSAAIAAHHGL</sequence>
<keyword evidence="1" id="KW-0436">Ligase</keyword>
<dbReference type="SUPFAM" id="SSF51246">
    <property type="entry name" value="Rudiment single hybrid motif"/>
    <property type="match status" value="1"/>
</dbReference>
<accession>A0A238Z3G1</accession>
<evidence type="ECO:0000313" key="10">
    <source>
        <dbReference type="Proteomes" id="UP000198405"/>
    </source>
</evidence>
<evidence type="ECO:0000256" key="5">
    <source>
        <dbReference type="ARBA" id="ARBA00023267"/>
    </source>
</evidence>
<evidence type="ECO:0000256" key="3">
    <source>
        <dbReference type="ARBA" id="ARBA00022840"/>
    </source>
</evidence>
<dbReference type="InterPro" id="IPR051602">
    <property type="entry name" value="ACC_Biotin_Carboxylase"/>
</dbReference>
<organism evidence="9 10">
    <name type="scientific">Desulfurobacterium atlanticum</name>
    <dbReference type="NCBI Taxonomy" id="240169"/>
    <lineage>
        <taxon>Bacteria</taxon>
        <taxon>Pseudomonadati</taxon>
        <taxon>Aquificota</taxon>
        <taxon>Aquificia</taxon>
        <taxon>Desulfurobacteriales</taxon>
        <taxon>Desulfurobacteriaceae</taxon>
        <taxon>Desulfurobacterium</taxon>
    </lineage>
</organism>
<evidence type="ECO:0000313" key="9">
    <source>
        <dbReference type="EMBL" id="SNR77887.1"/>
    </source>
</evidence>
<dbReference type="Proteomes" id="UP000198405">
    <property type="component" value="Unassembled WGS sequence"/>
</dbReference>
<proteinExistence type="predicted"/>
<dbReference type="NCBIfam" id="NF006367">
    <property type="entry name" value="PRK08591.1"/>
    <property type="match status" value="1"/>
</dbReference>
<dbReference type="Gene3D" id="3.30.470.20">
    <property type="entry name" value="ATP-grasp fold, B domain"/>
    <property type="match status" value="1"/>
</dbReference>
<dbReference type="InterPro" id="IPR011761">
    <property type="entry name" value="ATP-grasp"/>
</dbReference>
<dbReference type="InterPro" id="IPR011054">
    <property type="entry name" value="Rudment_hybrid_motif"/>
</dbReference>
<dbReference type="RefSeq" id="WP_089323072.1">
    <property type="nucleotide sequence ID" value="NZ_FZOB01000006.1"/>
</dbReference>
<evidence type="ECO:0000259" key="7">
    <source>
        <dbReference type="PROSITE" id="PS50975"/>
    </source>
</evidence>
<evidence type="ECO:0000256" key="6">
    <source>
        <dbReference type="PROSITE-ProRule" id="PRU00409"/>
    </source>
</evidence>
<dbReference type="NCBIfam" id="TIGR00514">
    <property type="entry name" value="accC"/>
    <property type="match status" value="1"/>
</dbReference>
<keyword evidence="5" id="KW-0092">Biotin</keyword>